<dbReference type="SUPFAM" id="SSF52833">
    <property type="entry name" value="Thioredoxin-like"/>
    <property type="match status" value="1"/>
</dbReference>
<dbReference type="PROSITE" id="PS00194">
    <property type="entry name" value="THIOREDOXIN_1"/>
    <property type="match status" value="1"/>
</dbReference>
<proteinExistence type="predicted"/>
<dbReference type="Pfam" id="PF00578">
    <property type="entry name" value="AhpC-TSA"/>
    <property type="match status" value="1"/>
</dbReference>
<dbReference type="Gene3D" id="1.25.40.10">
    <property type="entry name" value="Tetratricopeptide repeat domain"/>
    <property type="match status" value="1"/>
</dbReference>
<dbReference type="InterPro" id="IPR017937">
    <property type="entry name" value="Thioredoxin_CS"/>
</dbReference>
<accession>A0A532UXL4</accession>
<dbReference type="InterPro" id="IPR050553">
    <property type="entry name" value="Thioredoxin_ResA/DsbE_sf"/>
</dbReference>
<dbReference type="GO" id="GO:0016209">
    <property type="term" value="F:antioxidant activity"/>
    <property type="evidence" value="ECO:0007669"/>
    <property type="project" value="InterPro"/>
</dbReference>
<dbReference type="CDD" id="cd02966">
    <property type="entry name" value="TlpA_like_family"/>
    <property type="match status" value="1"/>
</dbReference>
<gene>
    <name evidence="3" type="ORF">CEE37_10445</name>
</gene>
<dbReference type="EMBL" id="NJBN01000007">
    <property type="protein sequence ID" value="TKJ39690.1"/>
    <property type="molecule type" value="Genomic_DNA"/>
</dbReference>
<dbReference type="InterPro" id="IPR000866">
    <property type="entry name" value="AhpC/TSA"/>
</dbReference>
<protein>
    <recommendedName>
        <fullName evidence="2">Thioredoxin domain-containing protein</fullName>
    </recommendedName>
</protein>
<dbReference type="Proteomes" id="UP000319619">
    <property type="component" value="Unassembled WGS sequence"/>
</dbReference>
<evidence type="ECO:0000259" key="2">
    <source>
        <dbReference type="PROSITE" id="PS51352"/>
    </source>
</evidence>
<dbReference type="PANTHER" id="PTHR42852:SF17">
    <property type="entry name" value="THIOREDOXIN-LIKE PROTEIN HI_1115"/>
    <property type="match status" value="1"/>
</dbReference>
<dbReference type="GO" id="GO:0016491">
    <property type="term" value="F:oxidoreductase activity"/>
    <property type="evidence" value="ECO:0007669"/>
    <property type="project" value="InterPro"/>
</dbReference>
<comment type="caution">
    <text evidence="3">The sequence shown here is derived from an EMBL/GenBank/DDBJ whole genome shotgun (WGS) entry which is preliminary data.</text>
</comment>
<dbReference type="InterPro" id="IPR011990">
    <property type="entry name" value="TPR-like_helical_dom_sf"/>
</dbReference>
<dbReference type="InterPro" id="IPR013766">
    <property type="entry name" value="Thioredoxin_domain"/>
</dbReference>
<dbReference type="Gene3D" id="3.40.30.10">
    <property type="entry name" value="Glutaredoxin"/>
    <property type="match status" value="1"/>
</dbReference>
<reference evidence="3 4" key="1">
    <citation type="submission" date="2017-06" db="EMBL/GenBank/DDBJ databases">
        <title>Novel microbial phyla capable of carbon fixation and sulfur reduction in deep-sea sediments.</title>
        <authorList>
            <person name="Huang J."/>
            <person name="Baker B."/>
            <person name="Wang Y."/>
        </authorList>
    </citation>
    <scope>NUCLEOTIDE SEQUENCE [LARGE SCALE GENOMIC DNA]</scope>
    <source>
        <strain evidence="3">B3_LCP</strain>
    </source>
</reference>
<sequence>MKRIIVFAVMAALMLSACQKKGGNTHPLYTKASSEENVEKAVELYWKYVREARSDRDFPDAAGRFASLLAKNDRFDDMVALGDYLSELKPPPASPMNTMAWALAKNDKSLEKALLFSQLAVSAQRQNTMLPPPADKSEDAWKERQQMLMGYYLDTNGFVHLKLGEPEKALEILLQAREKAEDPDINLHLAQAYLQTGDAEKSLENAIRVRYLTGEANDELQELINQSYTGVHGSNKYIDNYVEGRLLQLKSVEYEKLIEEKINRPAPIFELESLTGGEISLSDYDGKIVILDFWATWCPPCRKELPHLQEAYSHWRSEDVEFLAISTDKEKDKVEPFITENEYTFPVLFNNGTGKDYGVAGIPTLYVIDAHGNIQYKHIGFRPDIIEILDLQIAELKR</sequence>
<dbReference type="GO" id="GO:0006950">
    <property type="term" value="P:response to stress"/>
    <property type="evidence" value="ECO:0007669"/>
    <property type="project" value="UniProtKB-ARBA"/>
</dbReference>
<dbReference type="PANTHER" id="PTHR42852">
    <property type="entry name" value="THIOL:DISULFIDE INTERCHANGE PROTEIN DSBE"/>
    <property type="match status" value="1"/>
</dbReference>
<dbReference type="AlphaFoldDB" id="A0A532UXL4"/>
<dbReference type="SUPFAM" id="SSF48452">
    <property type="entry name" value="TPR-like"/>
    <property type="match status" value="1"/>
</dbReference>
<keyword evidence="1" id="KW-0676">Redox-active center</keyword>
<dbReference type="InterPro" id="IPR036249">
    <property type="entry name" value="Thioredoxin-like_sf"/>
</dbReference>
<feature type="domain" description="Thioredoxin" evidence="2">
    <location>
        <begin position="260"/>
        <end position="397"/>
    </location>
</feature>
<name>A0A532UXL4_UNCL8</name>
<evidence type="ECO:0000313" key="4">
    <source>
        <dbReference type="Proteomes" id="UP000319619"/>
    </source>
</evidence>
<organism evidence="3 4">
    <name type="scientific">candidate division LCP-89 bacterium B3_LCP</name>
    <dbReference type="NCBI Taxonomy" id="2012998"/>
    <lineage>
        <taxon>Bacteria</taxon>
        <taxon>Pseudomonadati</taxon>
        <taxon>Bacteria division LCP-89</taxon>
    </lineage>
</organism>
<dbReference type="PROSITE" id="PS51257">
    <property type="entry name" value="PROKAR_LIPOPROTEIN"/>
    <property type="match status" value="1"/>
</dbReference>
<evidence type="ECO:0000256" key="1">
    <source>
        <dbReference type="ARBA" id="ARBA00023284"/>
    </source>
</evidence>
<evidence type="ECO:0000313" key="3">
    <source>
        <dbReference type="EMBL" id="TKJ39690.1"/>
    </source>
</evidence>
<dbReference type="PROSITE" id="PS51352">
    <property type="entry name" value="THIOREDOXIN_2"/>
    <property type="match status" value="1"/>
</dbReference>